<dbReference type="InterPro" id="IPR036380">
    <property type="entry name" value="Isochorismatase-like_sf"/>
</dbReference>
<evidence type="ECO:0000256" key="1">
    <source>
        <dbReference type="ARBA" id="ARBA00006336"/>
    </source>
</evidence>
<reference evidence="4 5" key="1">
    <citation type="submission" date="2022-06" db="EMBL/GenBank/DDBJ databases">
        <title>Isolation of gut microbiota from human fecal samples.</title>
        <authorList>
            <person name="Pamer E.G."/>
            <person name="Barat B."/>
            <person name="Waligurski E."/>
            <person name="Medina S."/>
            <person name="Paddock L."/>
            <person name="Mostad J."/>
        </authorList>
    </citation>
    <scope>NUCLEOTIDE SEQUENCE [LARGE SCALE GENOMIC DNA]</scope>
    <source>
        <strain evidence="4 5">DFI.7.95</strain>
    </source>
</reference>
<dbReference type="PANTHER" id="PTHR43540">
    <property type="entry name" value="PEROXYUREIDOACRYLATE/UREIDOACRYLATE AMIDOHYDROLASE-RELATED"/>
    <property type="match status" value="1"/>
</dbReference>
<dbReference type="Pfam" id="PF00857">
    <property type="entry name" value="Isochorismatase"/>
    <property type="match status" value="1"/>
</dbReference>
<feature type="domain" description="Isochorismatase-like" evidence="3">
    <location>
        <begin position="28"/>
        <end position="221"/>
    </location>
</feature>
<accession>A0ABT1SAI9</accession>
<dbReference type="EMBL" id="JANGAC010000005">
    <property type="protein sequence ID" value="MCQ4923027.1"/>
    <property type="molecule type" value="Genomic_DNA"/>
</dbReference>
<dbReference type="PANTHER" id="PTHR43540:SF1">
    <property type="entry name" value="ISOCHORISMATASE HYDROLASE"/>
    <property type="match status" value="1"/>
</dbReference>
<evidence type="ECO:0000313" key="4">
    <source>
        <dbReference type="EMBL" id="MCQ4923027.1"/>
    </source>
</evidence>
<dbReference type="SUPFAM" id="SSF52499">
    <property type="entry name" value="Isochorismatase-like hydrolases"/>
    <property type="match status" value="1"/>
</dbReference>
<dbReference type="CDD" id="cd00431">
    <property type="entry name" value="cysteine_hydrolases"/>
    <property type="match status" value="1"/>
</dbReference>
<proteinExistence type="inferred from homology"/>
<sequence length="227" mass="25923">MRVNDRHVSFYYEMDNEIGEIVIEPKKTALLIVDMQKVFITRPPVENGTEMANFKRWEPFYDKIEEVVIPNNKRILERFRDKGMEVAFAKIQCHKRNGSDRSLVQKATGFNELLLFIGDEEGEIIPELAPIDNEIVITKTTDSAITGSNLRLILHNMGIDTVVVTGVFTDQCVSGTVRSLADESFNVWLIEDACMASTEKIQQNELEILNNIYCHVINTDELLEVIK</sequence>
<comment type="similarity">
    <text evidence="1">Belongs to the isochorismatase family.</text>
</comment>
<comment type="caution">
    <text evidence="4">The sequence shown here is derived from an EMBL/GenBank/DDBJ whole genome shotgun (WGS) entry which is preliminary data.</text>
</comment>
<organism evidence="4 5">
    <name type="scientific">Tissierella carlieri</name>
    <dbReference type="NCBI Taxonomy" id="689904"/>
    <lineage>
        <taxon>Bacteria</taxon>
        <taxon>Bacillati</taxon>
        <taxon>Bacillota</taxon>
        <taxon>Tissierellia</taxon>
        <taxon>Tissierellales</taxon>
        <taxon>Tissierellaceae</taxon>
        <taxon>Tissierella</taxon>
    </lineage>
</organism>
<dbReference type="RefSeq" id="WP_256311091.1">
    <property type="nucleotide sequence ID" value="NZ_JANGAC010000005.1"/>
</dbReference>
<evidence type="ECO:0000313" key="5">
    <source>
        <dbReference type="Proteomes" id="UP001524478"/>
    </source>
</evidence>
<dbReference type="Gene3D" id="3.40.50.850">
    <property type="entry name" value="Isochorismatase-like"/>
    <property type="match status" value="1"/>
</dbReference>
<dbReference type="GO" id="GO:0016787">
    <property type="term" value="F:hydrolase activity"/>
    <property type="evidence" value="ECO:0007669"/>
    <property type="project" value="UniProtKB-KW"/>
</dbReference>
<dbReference type="InterPro" id="IPR000868">
    <property type="entry name" value="Isochorismatase-like_dom"/>
</dbReference>
<dbReference type="Proteomes" id="UP001524478">
    <property type="component" value="Unassembled WGS sequence"/>
</dbReference>
<keyword evidence="2 4" id="KW-0378">Hydrolase</keyword>
<evidence type="ECO:0000259" key="3">
    <source>
        <dbReference type="Pfam" id="PF00857"/>
    </source>
</evidence>
<protein>
    <submittedName>
        <fullName evidence="4">Cysteine hydrolase</fullName>
    </submittedName>
</protein>
<name>A0ABT1SAI9_9FIRM</name>
<gene>
    <name evidence="4" type="ORF">NE686_08035</name>
</gene>
<keyword evidence="5" id="KW-1185">Reference proteome</keyword>
<evidence type="ECO:0000256" key="2">
    <source>
        <dbReference type="ARBA" id="ARBA00022801"/>
    </source>
</evidence>
<dbReference type="InterPro" id="IPR050272">
    <property type="entry name" value="Isochorismatase-like_hydrls"/>
</dbReference>